<evidence type="ECO:0000313" key="2">
    <source>
        <dbReference type="Proteomes" id="UP000435913"/>
    </source>
</evidence>
<accession>A0A6B9J044</accession>
<proteinExistence type="predicted"/>
<dbReference type="Proteomes" id="UP000435913">
    <property type="component" value="Segment"/>
</dbReference>
<protein>
    <submittedName>
        <fullName evidence="1">Hemagglutinin protein</fullName>
    </submittedName>
</protein>
<reference evidence="1" key="1">
    <citation type="submission" date="2019-12" db="EMBL/GenBank/DDBJ databases">
        <title>Isolation and complete genomic sequence of bacteriophage NF: A novel Vibrio alginolyticus phage isolated from the coastal water of Qingdao, China.</title>
        <authorList>
            <person name="Zhang X."/>
        </authorList>
    </citation>
    <scope>NUCLEOTIDE SEQUENCE [LARGE SCALE GENOMIC DNA]</scope>
</reference>
<dbReference type="RefSeq" id="YP_010649795.1">
    <property type="nucleotide sequence ID" value="NC_070773.1"/>
</dbReference>
<dbReference type="EMBL" id="MN812722">
    <property type="protein sequence ID" value="QGZ13277.1"/>
    <property type="molecule type" value="Genomic_DNA"/>
</dbReference>
<keyword evidence="2" id="KW-1185">Reference proteome</keyword>
<name>A0A6B9J044_9CAUD</name>
<sequence>MPSIQVTGQLVDPTTGVEGSADIRIASLINYGQTTKKSISHKSTDSSGNYDFQLVYGKHLIFVKYEDERIYIPIGYAVVGDSTPDPIDLIQLTNLSDENPPSELVTELQKLREDTLNDIVSTSAEVLENAGYKGLWPDTGGSALKGETWQTQVGGIPTGEYYIALQNTSIDPIGDNVNWREDVTFNYLLSKLVVDYELTVTVGSGGDYSSINEAISFLSKKYASYVDPKTYNLNQLPIFRILLLSGFVMREQLLVQGVYLGWAVIVAEDAEVTIARESLITPLSGRYPAFGARMNATLPVIGAQFVMDESGDGSEFEGGIPSGKTYDEINAVRDGVFTTSASSFIAANCGVKNASGRGYHVSNGGMSVASGANFQGARQAVARVANGTMANLRDFQGQNGKHNGCQFTNAFVSMPRADFSGSAYCGIFSQGSIIRGQDVSLDNCQSATVNAGYDGAIYADGGSEIYLAGGSADDSGRAVIEAYNSKIVLFDSKSNRSFSAARSSSDSIIEQSSIIIANNIDLSDSGGTCLNSTDAIDINLTGGNLTNPAVSVAEIKGGNVNLRGVSGAGTSSKGVFTSRNATVVLDDGDLKGHAEAINADGDSDVSAISLDIENCGNNAVVANSSARVNLRASISSGSKATVLNGGEIDAYNCDIELSQTPNRQMPDGLIKSEKVTYNKGSVVIPPGSTEIEVDSGIDSSFPISNEDVSVTPGGGFSGVTFYVQITTDQKFKIKLVDGAGHAGMRFNWQALI</sequence>
<organism evidence="1 2">
    <name type="scientific">Vibrio phage NF</name>
    <dbReference type="NCBI Taxonomy" id="2686202"/>
    <lineage>
        <taxon>Viruses</taxon>
        <taxon>Duplodnaviria</taxon>
        <taxon>Heunggongvirae</taxon>
        <taxon>Uroviricota</taxon>
        <taxon>Caudoviricetes</taxon>
        <taxon>Enfavirus</taxon>
        <taxon>Enfavirus NF</taxon>
    </lineage>
</organism>
<dbReference type="KEGG" id="vg:77925355"/>
<evidence type="ECO:0000313" key="1">
    <source>
        <dbReference type="EMBL" id="QGZ13277.1"/>
    </source>
</evidence>
<dbReference type="GeneID" id="77925355"/>